<dbReference type="Proteomes" id="UP000238823">
    <property type="component" value="Unassembled WGS sequence"/>
</dbReference>
<dbReference type="AlphaFoldDB" id="A0A2S9XWR2"/>
<protein>
    <recommendedName>
        <fullName evidence="2">Cytochrome c-552/4 domain-containing protein</fullName>
    </recommendedName>
</protein>
<sequence length="341" mass="36279">MSARAVAATLAIVAGVGCGRGERRSGEPRSSATHEQLESTTSSDCAGCHGAITREWRGSGHARAWLDPLVAREYAADPDPSCVACHAPRTPPGEQPEARAAHDGVDCVSCHVVADALVPAPSLARSEACAGCHQFRFLPVDASAGLAYDPEAWLQDTYGEWSRSRAAAAQIGCRDCHMPLVDQAGEPHRSHAFAGMHDQALVASAVRVGVEARREGGSVIVEVTLRPGAIGHAFPTGDLFRQGVLRVWTDERESAVDEFVLERRFAAQPRHADGSGGYMVQVADTRVPPPGVGELPRVVFRLRSPAAQRVGWSLDLRATTSDPPRPDDPRTRVAAGDVAIE</sequence>
<evidence type="ECO:0000256" key="1">
    <source>
        <dbReference type="SAM" id="MobiDB-lite"/>
    </source>
</evidence>
<dbReference type="InterPro" id="IPR036280">
    <property type="entry name" value="Multihaem_cyt_sf"/>
</dbReference>
<feature type="region of interest" description="Disordered" evidence="1">
    <location>
        <begin position="19"/>
        <end position="43"/>
    </location>
</feature>
<accession>A0A2S9XWR2</accession>
<evidence type="ECO:0000313" key="3">
    <source>
        <dbReference type="EMBL" id="PRP97317.1"/>
    </source>
</evidence>
<dbReference type="Pfam" id="PF13435">
    <property type="entry name" value="Cytochrome_C554"/>
    <property type="match status" value="1"/>
</dbReference>
<reference evidence="3 4" key="1">
    <citation type="submission" date="2018-03" db="EMBL/GenBank/DDBJ databases">
        <title>Draft Genome Sequences of the Obligatory Marine Myxobacteria Enhygromyxa salina SWB007.</title>
        <authorList>
            <person name="Poehlein A."/>
            <person name="Moghaddam J.A."/>
            <person name="Harms H."/>
            <person name="Alanjari M."/>
            <person name="Koenig G.M."/>
            <person name="Daniel R."/>
            <person name="Schaeberle T.F."/>
        </authorList>
    </citation>
    <scope>NUCLEOTIDE SEQUENCE [LARGE SCALE GENOMIC DNA]</scope>
    <source>
        <strain evidence="3 4">SWB007</strain>
    </source>
</reference>
<evidence type="ECO:0000259" key="2">
    <source>
        <dbReference type="Pfam" id="PF13435"/>
    </source>
</evidence>
<gene>
    <name evidence="3" type="ORF">ENSA7_66670</name>
</gene>
<proteinExistence type="predicted"/>
<dbReference type="RefSeq" id="WP_106093492.1">
    <property type="nucleotide sequence ID" value="NZ_PVNL01000130.1"/>
</dbReference>
<dbReference type="PROSITE" id="PS51257">
    <property type="entry name" value="PROKAR_LIPOPROTEIN"/>
    <property type="match status" value="1"/>
</dbReference>
<dbReference type="InterPro" id="IPR023155">
    <property type="entry name" value="Cyt_c-552/4"/>
</dbReference>
<dbReference type="Gene3D" id="1.10.1130.10">
    <property type="entry name" value="Flavocytochrome C3, Chain A"/>
    <property type="match status" value="2"/>
</dbReference>
<dbReference type="EMBL" id="PVNL01000130">
    <property type="protein sequence ID" value="PRP97317.1"/>
    <property type="molecule type" value="Genomic_DNA"/>
</dbReference>
<feature type="region of interest" description="Disordered" evidence="1">
    <location>
        <begin position="314"/>
        <end position="341"/>
    </location>
</feature>
<organism evidence="3 4">
    <name type="scientific">Enhygromyxa salina</name>
    <dbReference type="NCBI Taxonomy" id="215803"/>
    <lineage>
        <taxon>Bacteria</taxon>
        <taxon>Pseudomonadati</taxon>
        <taxon>Myxococcota</taxon>
        <taxon>Polyangia</taxon>
        <taxon>Nannocystales</taxon>
        <taxon>Nannocystaceae</taxon>
        <taxon>Enhygromyxa</taxon>
    </lineage>
</organism>
<comment type="caution">
    <text evidence="3">The sequence shown here is derived from an EMBL/GenBank/DDBJ whole genome shotgun (WGS) entry which is preliminary data.</text>
</comment>
<dbReference type="OrthoDB" id="9814800at2"/>
<feature type="domain" description="Cytochrome c-552/4" evidence="2">
    <location>
        <begin position="45"/>
        <end position="111"/>
    </location>
</feature>
<evidence type="ECO:0000313" key="4">
    <source>
        <dbReference type="Proteomes" id="UP000238823"/>
    </source>
</evidence>
<dbReference type="SUPFAM" id="SSF48695">
    <property type="entry name" value="Multiheme cytochromes"/>
    <property type="match status" value="1"/>
</dbReference>
<name>A0A2S9XWR2_9BACT</name>
<dbReference type="CDD" id="cd08168">
    <property type="entry name" value="Cytochrom_C3"/>
    <property type="match status" value="1"/>
</dbReference>